<name>A0ABU2H7G5_9ACTN</name>
<comment type="caution">
    <text evidence="2">The sequence shown here is derived from an EMBL/GenBank/DDBJ whole genome shotgun (WGS) entry which is preliminary data.</text>
</comment>
<sequence length="259" mass="27044">MSAVDVHYTVDGPDTAPVVVLVNSLGTTLEMWDPQLASLSAEFRVVRFDMRGHGRSPVPQGPYSMADLGSDVVRLLDRLGVERAHVVGLSIGGMVGQWLGAHAPDRVAGLTLMCTAPRLEPASAWAQRAATVRAEGTEAIADTVVGRWFTPEFAEANPQTVARTRAMVAATPAEGYAGCCGAIEGADLVPDLPSVTAPTLVVAAAEDPSTPPGVVEQVSGGIPGARYVLLEDSAHLVNVQRDAAVTQLVSDHVHGKTPE</sequence>
<dbReference type="Pfam" id="PF00561">
    <property type="entry name" value="Abhydrolase_1"/>
    <property type="match status" value="1"/>
</dbReference>
<dbReference type="EC" id="3.1.1.24" evidence="2"/>
<dbReference type="InterPro" id="IPR000073">
    <property type="entry name" value="AB_hydrolase_1"/>
</dbReference>
<protein>
    <submittedName>
        <fullName evidence="2">3-oxoadipate enol-lactonase</fullName>
        <ecNumber evidence="2">3.1.1.24</ecNumber>
    </submittedName>
</protein>
<keyword evidence="2" id="KW-0378">Hydrolase</keyword>
<evidence type="ECO:0000313" key="3">
    <source>
        <dbReference type="Proteomes" id="UP001250214"/>
    </source>
</evidence>
<organism evidence="2 3">
    <name type="scientific">Lipingzhangella rawalii</name>
    <dbReference type="NCBI Taxonomy" id="2055835"/>
    <lineage>
        <taxon>Bacteria</taxon>
        <taxon>Bacillati</taxon>
        <taxon>Actinomycetota</taxon>
        <taxon>Actinomycetes</taxon>
        <taxon>Streptosporangiales</taxon>
        <taxon>Nocardiopsidaceae</taxon>
        <taxon>Lipingzhangella</taxon>
    </lineage>
</organism>
<dbReference type="SUPFAM" id="SSF53474">
    <property type="entry name" value="alpha/beta-Hydrolases"/>
    <property type="match status" value="1"/>
</dbReference>
<dbReference type="Gene3D" id="3.40.50.1820">
    <property type="entry name" value="alpha/beta hydrolase"/>
    <property type="match status" value="1"/>
</dbReference>
<dbReference type="EMBL" id="JAVLVT010000005">
    <property type="protein sequence ID" value="MDS1271240.1"/>
    <property type="molecule type" value="Genomic_DNA"/>
</dbReference>
<evidence type="ECO:0000313" key="2">
    <source>
        <dbReference type="EMBL" id="MDS1271240.1"/>
    </source>
</evidence>
<proteinExistence type="predicted"/>
<dbReference type="Proteomes" id="UP001250214">
    <property type="component" value="Unassembled WGS sequence"/>
</dbReference>
<dbReference type="InterPro" id="IPR029058">
    <property type="entry name" value="AB_hydrolase_fold"/>
</dbReference>
<dbReference type="PANTHER" id="PTHR43433">
    <property type="entry name" value="HYDROLASE, ALPHA/BETA FOLD FAMILY PROTEIN"/>
    <property type="match status" value="1"/>
</dbReference>
<dbReference type="GO" id="GO:0047570">
    <property type="term" value="F:3-oxoadipate enol-lactonase activity"/>
    <property type="evidence" value="ECO:0007669"/>
    <property type="project" value="UniProtKB-EC"/>
</dbReference>
<dbReference type="NCBIfam" id="TIGR02427">
    <property type="entry name" value="protocat_pcaD"/>
    <property type="match status" value="1"/>
</dbReference>
<dbReference type="RefSeq" id="WP_310912772.1">
    <property type="nucleotide sequence ID" value="NZ_JAVLVT010000005.1"/>
</dbReference>
<keyword evidence="3" id="KW-1185">Reference proteome</keyword>
<feature type="domain" description="AB hydrolase-1" evidence="1">
    <location>
        <begin position="17"/>
        <end position="240"/>
    </location>
</feature>
<gene>
    <name evidence="2" type="primary">pcaD</name>
    <name evidence="2" type="ORF">RIF23_13135</name>
</gene>
<evidence type="ECO:0000259" key="1">
    <source>
        <dbReference type="Pfam" id="PF00561"/>
    </source>
</evidence>
<reference evidence="3" key="1">
    <citation type="submission" date="2023-07" db="EMBL/GenBank/DDBJ databases">
        <title>Novel species in the genus Lipingzhangella isolated from Sambhar Salt Lake.</title>
        <authorList>
            <person name="Jiya N."/>
            <person name="Kajale S."/>
            <person name="Sharma A."/>
        </authorList>
    </citation>
    <scope>NUCLEOTIDE SEQUENCE [LARGE SCALE GENOMIC DNA]</scope>
    <source>
        <strain evidence="3">LS1_29</strain>
    </source>
</reference>
<accession>A0ABU2H7G5</accession>
<dbReference type="InterPro" id="IPR050471">
    <property type="entry name" value="AB_hydrolase"/>
</dbReference>
<dbReference type="PANTHER" id="PTHR43433:SF5">
    <property type="entry name" value="AB HYDROLASE-1 DOMAIN-CONTAINING PROTEIN"/>
    <property type="match status" value="1"/>
</dbReference>
<dbReference type="InterPro" id="IPR026968">
    <property type="entry name" value="PcaD/CatD"/>
</dbReference>
<dbReference type="PRINTS" id="PR00111">
    <property type="entry name" value="ABHYDROLASE"/>
</dbReference>